<feature type="domain" description="Serine aminopeptidase S33" evidence="2">
    <location>
        <begin position="47"/>
        <end position="238"/>
    </location>
</feature>
<accession>A0A345BZN7</accession>
<evidence type="ECO:0000259" key="2">
    <source>
        <dbReference type="Pfam" id="PF12146"/>
    </source>
</evidence>
<sequence length="259" mass="28809">MFLFKSFDGTRLHYDKKGDGQPLYFFHPPGVGATIFREQVPLSQMRKVVALNARGHGLSELGDQALTIDQWADDTCALAKHEKDERIIVCGYSQGGMGALAFALRYPERTAGVVLIGGFPDVHTWILKQALRLGIWTSALQGQLLISLVLSRAHTSNKTTRRMIASSVKSVQAQTLKRWFELGKKANYRESLPELSAPLLLIYGKRDPYAKAYQADFYSRATRVPVQSVYIDGVGHQVPTKRSNELNAVLAKFAKEVGD</sequence>
<dbReference type="InterPro" id="IPR050266">
    <property type="entry name" value="AB_hydrolase_sf"/>
</dbReference>
<keyword evidence="4" id="KW-1185">Reference proteome</keyword>
<dbReference type="Proteomes" id="UP000252100">
    <property type="component" value="Chromosome"/>
</dbReference>
<organism evidence="3 4">
    <name type="scientific">Salicibibacter kimchii</name>
    <dbReference type="NCBI Taxonomy" id="2099786"/>
    <lineage>
        <taxon>Bacteria</taxon>
        <taxon>Bacillati</taxon>
        <taxon>Bacillota</taxon>
        <taxon>Bacilli</taxon>
        <taxon>Bacillales</taxon>
        <taxon>Bacillaceae</taxon>
        <taxon>Salicibibacter</taxon>
    </lineage>
</organism>
<proteinExistence type="predicted"/>
<protein>
    <submittedName>
        <fullName evidence="3">Alpha/beta hydrolase</fullName>
    </submittedName>
</protein>
<dbReference type="PANTHER" id="PTHR43798:SF31">
    <property type="entry name" value="AB HYDROLASE SUPERFAMILY PROTEIN YCLE"/>
    <property type="match status" value="1"/>
</dbReference>
<dbReference type="PANTHER" id="PTHR43798">
    <property type="entry name" value="MONOACYLGLYCEROL LIPASE"/>
    <property type="match status" value="1"/>
</dbReference>
<dbReference type="Gene3D" id="3.40.50.1820">
    <property type="entry name" value="alpha/beta hydrolase"/>
    <property type="match status" value="1"/>
</dbReference>
<dbReference type="SUPFAM" id="SSF53474">
    <property type="entry name" value="alpha/beta-Hydrolases"/>
    <property type="match status" value="1"/>
</dbReference>
<dbReference type="InterPro" id="IPR000073">
    <property type="entry name" value="AB_hydrolase_1"/>
</dbReference>
<dbReference type="OrthoDB" id="9805423at2"/>
<reference evidence="3 4" key="1">
    <citation type="journal article" date="2018" name="J. Microbiol.">
        <title>Salicibibacter kimchii gen. nov., sp. nov., a moderately halophilic and alkalitolerant bacterium in the family Bacillaceae, isolated from kimchi.</title>
        <authorList>
            <person name="Jang J.Y."/>
            <person name="Oh Y.J."/>
            <person name="Lim S.K."/>
            <person name="Park H.K."/>
            <person name="Lee C."/>
            <person name="Kim J.Y."/>
            <person name="Lee M.A."/>
            <person name="Choi H.J."/>
        </authorList>
    </citation>
    <scope>NUCLEOTIDE SEQUENCE [LARGE SCALE GENOMIC DNA]</scope>
    <source>
        <strain evidence="3 4">NKC1-1</strain>
    </source>
</reference>
<gene>
    <name evidence="3" type="ORF">DT065_10560</name>
</gene>
<dbReference type="GO" id="GO:0016020">
    <property type="term" value="C:membrane"/>
    <property type="evidence" value="ECO:0007669"/>
    <property type="project" value="TreeGrafter"/>
</dbReference>
<evidence type="ECO:0000313" key="4">
    <source>
        <dbReference type="Proteomes" id="UP000252100"/>
    </source>
</evidence>
<dbReference type="KEGG" id="rue:DT065_10560"/>
<dbReference type="EMBL" id="CP031092">
    <property type="protein sequence ID" value="AXF56418.1"/>
    <property type="molecule type" value="Genomic_DNA"/>
</dbReference>
<dbReference type="Pfam" id="PF12146">
    <property type="entry name" value="Hydrolase_4"/>
    <property type="match status" value="1"/>
</dbReference>
<evidence type="ECO:0000256" key="1">
    <source>
        <dbReference type="ARBA" id="ARBA00022801"/>
    </source>
</evidence>
<dbReference type="GO" id="GO:0016787">
    <property type="term" value="F:hydrolase activity"/>
    <property type="evidence" value="ECO:0007669"/>
    <property type="project" value="UniProtKB-KW"/>
</dbReference>
<evidence type="ECO:0000313" key="3">
    <source>
        <dbReference type="EMBL" id="AXF56418.1"/>
    </source>
</evidence>
<keyword evidence="1 3" id="KW-0378">Hydrolase</keyword>
<dbReference type="AlphaFoldDB" id="A0A345BZN7"/>
<dbReference type="InterPro" id="IPR022742">
    <property type="entry name" value="Hydrolase_4"/>
</dbReference>
<dbReference type="PRINTS" id="PR00111">
    <property type="entry name" value="ABHYDROLASE"/>
</dbReference>
<name>A0A345BZN7_9BACI</name>
<dbReference type="InterPro" id="IPR029058">
    <property type="entry name" value="AB_hydrolase_fold"/>
</dbReference>
<dbReference type="RefSeq" id="WP_114373187.1">
    <property type="nucleotide sequence ID" value="NZ_CP031092.1"/>
</dbReference>